<organism evidence="1 2">
    <name type="scientific">Nocardiopsis changdeensis</name>
    <dbReference type="NCBI Taxonomy" id="2831969"/>
    <lineage>
        <taxon>Bacteria</taxon>
        <taxon>Bacillati</taxon>
        <taxon>Actinomycetota</taxon>
        <taxon>Actinomycetes</taxon>
        <taxon>Streptosporangiales</taxon>
        <taxon>Nocardiopsidaceae</taxon>
        <taxon>Nocardiopsis</taxon>
    </lineage>
</organism>
<reference evidence="1 2" key="1">
    <citation type="submission" date="2021-05" db="EMBL/GenBank/DDBJ databases">
        <title>Direct Submission.</title>
        <authorList>
            <person name="Li K."/>
            <person name="Gao J."/>
        </authorList>
    </citation>
    <scope>NUCLEOTIDE SEQUENCE [LARGE SCALE GENOMIC DNA]</scope>
    <source>
        <strain evidence="1 2">Mg02</strain>
    </source>
</reference>
<evidence type="ECO:0000313" key="2">
    <source>
        <dbReference type="Proteomes" id="UP000676079"/>
    </source>
</evidence>
<gene>
    <name evidence="1" type="ORF">KGD84_07645</name>
</gene>
<keyword evidence="2" id="KW-1185">Reference proteome</keyword>
<sequence length="214" mass="24113">MTVHPYRPMSARFADQHLTEPLLRALDRTGPGGLIIADPASGEYRLTHARYLTTRNREVIVYGLGDLHHGLETYSLILPRERVWPSVTNAADQLAHACLAQDPWEPVRPRPRTALAALRRAMHRDGFALLRRPLFHDRGEVGRLDDVYLDTRDPATVVTVATPYPDPDMPDGAVFTWVTRRGSYLTGWHTPASQRHALPEVIRARVHAHLACDT</sequence>
<dbReference type="EMBL" id="CP074133">
    <property type="protein sequence ID" value="QUX24166.1"/>
    <property type="molecule type" value="Genomic_DNA"/>
</dbReference>
<protein>
    <submittedName>
        <fullName evidence="1">Uncharacterized protein</fullName>
    </submittedName>
</protein>
<name>A0ABX8BPT0_9ACTN</name>
<accession>A0ABX8BPT0</accession>
<proteinExistence type="predicted"/>
<evidence type="ECO:0000313" key="1">
    <source>
        <dbReference type="EMBL" id="QUX24166.1"/>
    </source>
</evidence>
<dbReference type="Proteomes" id="UP000676079">
    <property type="component" value="Chromosome"/>
</dbReference>
<dbReference type="RefSeq" id="WP_220559564.1">
    <property type="nucleotide sequence ID" value="NZ_CP074133.1"/>
</dbReference>